<gene>
    <name evidence="4" type="ORF">WN55_10558</name>
</gene>
<reference evidence="4 5" key="1">
    <citation type="submission" date="2015-07" db="EMBL/GenBank/DDBJ databases">
        <title>The genome of Dufourea novaeangliae.</title>
        <authorList>
            <person name="Pan H."/>
            <person name="Kapheim K."/>
        </authorList>
    </citation>
    <scope>NUCLEOTIDE SEQUENCE [LARGE SCALE GENOMIC DNA]</scope>
    <source>
        <strain evidence="4">0120121106</strain>
        <tissue evidence="4">Whole body</tissue>
    </source>
</reference>
<dbReference type="OrthoDB" id="433738at2759"/>
<evidence type="ECO:0000313" key="4">
    <source>
        <dbReference type="EMBL" id="KZC06647.1"/>
    </source>
</evidence>
<dbReference type="Proteomes" id="UP000076502">
    <property type="component" value="Unassembled WGS sequence"/>
</dbReference>
<feature type="repeat" description="TPR" evidence="1">
    <location>
        <begin position="225"/>
        <end position="258"/>
    </location>
</feature>
<dbReference type="PROSITE" id="PS50005">
    <property type="entry name" value="TPR"/>
    <property type="match status" value="1"/>
</dbReference>
<dbReference type="SUPFAM" id="SSF48452">
    <property type="entry name" value="TPR-like"/>
    <property type="match status" value="1"/>
</dbReference>
<dbReference type="STRING" id="178035.A0A154P472"/>
<feature type="domain" description="BDBT FKBP like N-terminal" evidence="2">
    <location>
        <begin position="6"/>
        <end position="120"/>
    </location>
</feature>
<dbReference type="InterPro" id="IPR019734">
    <property type="entry name" value="TPR_rpt"/>
</dbReference>
<sequence>MMLKMWESADKIVRKDVINPGFFLWKPTECASCGVLIENIQVVNTSADDLKEKFNSTILDGTNEKTLVIGEANCEIDCHIERAIQMMNIHEKSVVTLNISLENNDKPLIIKFEVTLTKMEPYEPIWEWTPEEKYRIALKYKEFGVVLFQQSRWVDAFHKFSKACKILITLEPIYDLKLDKRLEGDINNLRLVLYNNMAGCQLNRKNYEYTISLCTKILNKETDNVKALYRRGVAYGSLRNVENAVADLKMAVTLEPNNCAVKEKLLIYNTKVQEANEKFEDMVKKMFKV</sequence>
<keyword evidence="1" id="KW-0802">TPR repeat</keyword>
<evidence type="ECO:0000256" key="1">
    <source>
        <dbReference type="PROSITE-ProRule" id="PRU00339"/>
    </source>
</evidence>
<proteinExistence type="predicted"/>
<organism evidence="4 5">
    <name type="scientific">Dufourea novaeangliae</name>
    <name type="common">Sweat bee</name>
    <dbReference type="NCBI Taxonomy" id="178035"/>
    <lineage>
        <taxon>Eukaryota</taxon>
        <taxon>Metazoa</taxon>
        <taxon>Ecdysozoa</taxon>
        <taxon>Arthropoda</taxon>
        <taxon>Hexapoda</taxon>
        <taxon>Insecta</taxon>
        <taxon>Pterygota</taxon>
        <taxon>Neoptera</taxon>
        <taxon>Endopterygota</taxon>
        <taxon>Hymenoptera</taxon>
        <taxon>Apocrita</taxon>
        <taxon>Aculeata</taxon>
        <taxon>Apoidea</taxon>
        <taxon>Anthophila</taxon>
        <taxon>Halictidae</taxon>
        <taxon>Rophitinae</taxon>
        <taxon>Dufourea</taxon>
    </lineage>
</organism>
<dbReference type="AlphaFoldDB" id="A0A154P472"/>
<dbReference type="Pfam" id="PF21603">
    <property type="entry name" value="Bdbt-like_TPR"/>
    <property type="match status" value="1"/>
</dbReference>
<evidence type="ECO:0000259" key="3">
    <source>
        <dbReference type="Pfam" id="PF21603"/>
    </source>
</evidence>
<dbReference type="OMA" id="WTELTIG"/>
<dbReference type="EMBL" id="KQ434809">
    <property type="protein sequence ID" value="KZC06647.1"/>
    <property type="molecule type" value="Genomic_DNA"/>
</dbReference>
<keyword evidence="4" id="KW-0413">Isomerase</keyword>
<dbReference type="InterPro" id="IPR011990">
    <property type="entry name" value="TPR-like_helical_dom_sf"/>
</dbReference>
<dbReference type="InterPro" id="IPR050754">
    <property type="entry name" value="FKBP4/5/8-like"/>
</dbReference>
<dbReference type="Gene3D" id="2.40.30.320">
    <property type="match status" value="1"/>
</dbReference>
<name>A0A154P472_DUFNO</name>
<feature type="domain" description="Bride of doubletime-like TPR" evidence="3">
    <location>
        <begin position="131"/>
        <end position="211"/>
    </location>
</feature>
<dbReference type="InterPro" id="IPR040478">
    <property type="entry name" value="FKBP_N_2"/>
</dbReference>
<dbReference type="GO" id="GO:0016853">
    <property type="term" value="F:isomerase activity"/>
    <property type="evidence" value="ECO:0007669"/>
    <property type="project" value="UniProtKB-KW"/>
</dbReference>
<dbReference type="PANTHER" id="PTHR46512:SF10">
    <property type="entry name" value="FK506-BINDING PROTEIN-LIKE"/>
    <property type="match status" value="1"/>
</dbReference>
<evidence type="ECO:0000259" key="2">
    <source>
        <dbReference type="Pfam" id="PF18023"/>
    </source>
</evidence>
<dbReference type="Pfam" id="PF00515">
    <property type="entry name" value="TPR_1"/>
    <property type="match status" value="1"/>
</dbReference>
<dbReference type="PANTHER" id="PTHR46512">
    <property type="entry name" value="PEPTIDYLPROLYL ISOMERASE"/>
    <property type="match status" value="1"/>
</dbReference>
<dbReference type="Pfam" id="PF18023">
    <property type="entry name" value="FKBP_N_2"/>
    <property type="match status" value="1"/>
</dbReference>
<accession>A0A154P472</accession>
<evidence type="ECO:0000313" key="5">
    <source>
        <dbReference type="Proteomes" id="UP000076502"/>
    </source>
</evidence>
<protein>
    <submittedName>
        <fullName evidence="4">Peptidyl-prolyl cis-trans isomerase FKBP4</fullName>
    </submittedName>
</protein>
<dbReference type="Gene3D" id="1.25.40.10">
    <property type="entry name" value="Tetratricopeptide repeat domain"/>
    <property type="match status" value="1"/>
</dbReference>
<keyword evidence="5" id="KW-1185">Reference proteome</keyword>
<dbReference type="SMART" id="SM00028">
    <property type="entry name" value="TPR"/>
    <property type="match status" value="3"/>
</dbReference>
<dbReference type="InterPro" id="IPR048919">
    <property type="entry name" value="Bdbt-like_TPR"/>
</dbReference>